<accession>A0A2V1GPH8</accession>
<comment type="caution">
    <text evidence="1">The sequence shown here is derived from an EMBL/GenBank/DDBJ whole genome shotgun (WGS) entry which is preliminary data.</text>
</comment>
<protein>
    <submittedName>
        <fullName evidence="1">Uncharacterized protein</fullName>
    </submittedName>
</protein>
<keyword evidence="2" id="KW-1185">Reference proteome</keyword>
<name>A0A2V1GPH8_9GAMM</name>
<reference evidence="1 2" key="1">
    <citation type="submission" date="2018-04" db="EMBL/GenBank/DDBJ databases">
        <title>Thalassorhabdus spongiae gen. nov., sp. nov., isolated from a marine sponge in South-West Iceland.</title>
        <authorList>
            <person name="Knobloch S."/>
            <person name="Daussin A."/>
            <person name="Johannsson R."/>
            <person name="Marteinsson V.T."/>
        </authorList>
    </citation>
    <scope>NUCLEOTIDE SEQUENCE [LARGE SCALE GENOMIC DNA]</scope>
    <source>
        <strain evidence="1 2">Hp12</strain>
    </source>
</reference>
<dbReference type="EMBL" id="QDDL01000012">
    <property type="protein sequence ID" value="PVZ64537.1"/>
    <property type="molecule type" value="Genomic_DNA"/>
</dbReference>
<evidence type="ECO:0000313" key="1">
    <source>
        <dbReference type="EMBL" id="PVZ64537.1"/>
    </source>
</evidence>
<organism evidence="1 2">
    <name type="scientific">Pelagibaculum spongiae</name>
    <dbReference type="NCBI Taxonomy" id="2080658"/>
    <lineage>
        <taxon>Bacteria</taxon>
        <taxon>Pseudomonadati</taxon>
        <taxon>Pseudomonadota</taxon>
        <taxon>Gammaproteobacteria</taxon>
        <taxon>Oceanospirillales</taxon>
        <taxon>Pelagibaculum</taxon>
    </lineage>
</organism>
<dbReference type="Proteomes" id="UP000244906">
    <property type="component" value="Unassembled WGS sequence"/>
</dbReference>
<sequence length="353" mass="39183">MVSKVRGYSRYQKQIIKRLQQTLGADTPFRHERTNNNHLKVLIQGADKPCFTSSTPSDNKSADNFIADVKRIIREINTLTSNDTDCSSANPVEQAGECKAAQVDQITLSCIKLIRRKIDQIQLEESESIKTKSYLSELKKLRLQVADETIKANAGSSKIYLTGKQINHIKNKLLQHLNFMLPTTADYAEKLQVNEADRPLFNNKTTKQHAVNHAMNNPNVLSELKPLAGIVKKTVSPSSARPQPVILPISESTDATGPNVIGSPSNHFKAEVSDAVLCDDSASEWLNQNGAARINALRQLNKLQLEQLAQDVQTAIIANRDQAIDEVVSLIQSQDLPFDLIKKKLEEGCARKP</sequence>
<dbReference type="AlphaFoldDB" id="A0A2V1GPH8"/>
<gene>
    <name evidence="1" type="ORF">DC094_19695</name>
</gene>
<proteinExistence type="predicted"/>
<evidence type="ECO:0000313" key="2">
    <source>
        <dbReference type="Proteomes" id="UP000244906"/>
    </source>
</evidence>